<feature type="region of interest" description="Disordered" evidence="1">
    <location>
        <begin position="139"/>
        <end position="172"/>
    </location>
</feature>
<gene>
    <name evidence="2" type="ORF">I0K15_15555</name>
</gene>
<dbReference type="Proteomes" id="UP000594800">
    <property type="component" value="Chromosome"/>
</dbReference>
<sequence length="172" mass="19472">MPVGVVVRRRPGATRWAKWSWRPVALLPGAGPAEWKELRREGEVVDFHAGTLPLTVHRKETGAYLEALSARPPSAFVVLRPGAERPVLHLVTASPFLAQDHLDAGDEIVERLEMPPALTAWLADFVDRHHVEERFRKRRRDEVDTELVEDGRGDPRIRQAADVYRSPAGRKR</sequence>
<evidence type="ECO:0000256" key="1">
    <source>
        <dbReference type="SAM" id="MobiDB-lite"/>
    </source>
</evidence>
<dbReference type="KEGG" id="poz:I0K15_15555"/>
<protein>
    <submittedName>
        <fullName evidence="2">DUF3305 domain-containing protein</fullName>
    </submittedName>
</protein>
<proteinExistence type="predicted"/>
<feature type="compositionally biased region" description="Basic and acidic residues" evidence="1">
    <location>
        <begin position="149"/>
        <end position="159"/>
    </location>
</feature>
<evidence type="ECO:0000313" key="3">
    <source>
        <dbReference type="Proteomes" id="UP000594800"/>
    </source>
</evidence>
<name>A0A7S9QEQ8_9RHOB</name>
<evidence type="ECO:0000313" key="2">
    <source>
        <dbReference type="EMBL" id="QPH56240.1"/>
    </source>
</evidence>
<reference evidence="2 3" key="1">
    <citation type="submission" date="2020-11" db="EMBL/GenBank/DDBJ databases">
        <title>Description of Pontivivens ytuae sp. nov. isolated from deep sea sediment of Mariana Trench.</title>
        <authorList>
            <person name="Wang Z."/>
            <person name="Sun Q.-L."/>
            <person name="Xu X.-D."/>
            <person name="Tang Y.-Z."/>
            <person name="Zhang J."/>
        </authorList>
    </citation>
    <scope>NUCLEOTIDE SEQUENCE [LARGE SCALE GENOMIC DNA]</scope>
    <source>
        <strain evidence="2 3">MT2928</strain>
    </source>
</reference>
<dbReference type="InterPro" id="IPR021736">
    <property type="entry name" value="DUF3305"/>
</dbReference>
<organism evidence="2 3">
    <name type="scientific">Pontivivens ytuae</name>
    <dbReference type="NCBI Taxonomy" id="2789856"/>
    <lineage>
        <taxon>Bacteria</taxon>
        <taxon>Pseudomonadati</taxon>
        <taxon>Pseudomonadota</taxon>
        <taxon>Alphaproteobacteria</taxon>
        <taxon>Rhodobacterales</taxon>
        <taxon>Paracoccaceae</taxon>
        <taxon>Pontivivens</taxon>
    </lineage>
</organism>
<dbReference type="EMBL" id="CP064942">
    <property type="protein sequence ID" value="QPH56240.1"/>
    <property type="molecule type" value="Genomic_DNA"/>
</dbReference>
<keyword evidence="3" id="KW-1185">Reference proteome</keyword>
<dbReference type="AlphaFoldDB" id="A0A7S9QEQ8"/>
<accession>A0A7S9QEQ8</accession>
<dbReference type="Pfam" id="PF11749">
    <property type="entry name" value="DUF3305"/>
    <property type="match status" value="1"/>
</dbReference>